<evidence type="ECO:0000313" key="5">
    <source>
        <dbReference type="Proteomes" id="UP000308768"/>
    </source>
</evidence>
<dbReference type="InterPro" id="IPR014876">
    <property type="entry name" value="DEK_C"/>
</dbReference>
<dbReference type="SUPFAM" id="SSF109715">
    <property type="entry name" value="DEK C-terminal domain"/>
    <property type="match status" value="1"/>
</dbReference>
<dbReference type="Gene3D" id="1.10.10.60">
    <property type="entry name" value="Homeodomain-like"/>
    <property type="match status" value="1"/>
</dbReference>
<feature type="compositionally biased region" description="Polar residues" evidence="1">
    <location>
        <begin position="105"/>
        <end position="116"/>
    </location>
</feature>
<feature type="compositionally biased region" description="Basic residues" evidence="1">
    <location>
        <begin position="178"/>
        <end position="197"/>
    </location>
</feature>
<dbReference type="Pfam" id="PF08766">
    <property type="entry name" value="DEK_C"/>
    <property type="match status" value="1"/>
</dbReference>
<dbReference type="OrthoDB" id="10251073at2759"/>
<feature type="non-terminal residue" evidence="4">
    <location>
        <position position="1035"/>
    </location>
</feature>
<dbReference type="Pfam" id="PF02201">
    <property type="entry name" value="SWIB"/>
    <property type="match status" value="1"/>
</dbReference>
<dbReference type="InterPro" id="IPR036885">
    <property type="entry name" value="SWIB_MDM2_dom_sf"/>
</dbReference>
<evidence type="ECO:0000256" key="1">
    <source>
        <dbReference type="SAM" id="MobiDB-lite"/>
    </source>
</evidence>
<reference evidence="4 5" key="1">
    <citation type="submission" date="2017-03" db="EMBL/GenBank/DDBJ databases">
        <title>Genomes of endolithic fungi from Antarctica.</title>
        <authorList>
            <person name="Coleine C."/>
            <person name="Masonjones S."/>
            <person name="Stajich J.E."/>
        </authorList>
    </citation>
    <scope>NUCLEOTIDE SEQUENCE [LARGE SCALE GENOMIC DNA]</scope>
    <source>
        <strain evidence="4 5">CCFEE 5187</strain>
    </source>
</reference>
<gene>
    <name evidence="4" type="ORF">B0A49_11735</name>
</gene>
<evidence type="ECO:0000259" key="2">
    <source>
        <dbReference type="PROSITE" id="PS51925"/>
    </source>
</evidence>
<proteinExistence type="predicted"/>
<dbReference type="CDD" id="cd10567">
    <property type="entry name" value="SWIB-MDM2_like"/>
    <property type="match status" value="1"/>
</dbReference>
<evidence type="ECO:0000259" key="3">
    <source>
        <dbReference type="PROSITE" id="PS51998"/>
    </source>
</evidence>
<organism evidence="4 5">
    <name type="scientific">Cryomyces minteri</name>
    <dbReference type="NCBI Taxonomy" id="331657"/>
    <lineage>
        <taxon>Eukaryota</taxon>
        <taxon>Fungi</taxon>
        <taxon>Dikarya</taxon>
        <taxon>Ascomycota</taxon>
        <taxon>Pezizomycotina</taxon>
        <taxon>Dothideomycetes</taxon>
        <taxon>Dothideomycetes incertae sedis</taxon>
        <taxon>Cryomyces</taxon>
    </lineage>
</organism>
<feature type="domain" description="DM2" evidence="2">
    <location>
        <begin position="225"/>
        <end position="302"/>
    </location>
</feature>
<dbReference type="Proteomes" id="UP000308768">
    <property type="component" value="Unassembled WGS sequence"/>
</dbReference>
<dbReference type="PROSITE" id="PS51998">
    <property type="entry name" value="DEK_C"/>
    <property type="match status" value="1"/>
</dbReference>
<keyword evidence="5" id="KW-1185">Reference proteome</keyword>
<protein>
    <submittedName>
        <fullName evidence="4">Uncharacterized protein</fullName>
    </submittedName>
</protein>
<dbReference type="SUPFAM" id="SSF47592">
    <property type="entry name" value="SWIB/MDM2 domain"/>
    <property type="match status" value="1"/>
</dbReference>
<dbReference type="AlphaFoldDB" id="A0A4U0VTY2"/>
<accession>A0A4U0VTY2</accession>
<feature type="compositionally biased region" description="Basic residues" evidence="1">
    <location>
        <begin position="138"/>
        <end position="148"/>
    </location>
</feature>
<dbReference type="PROSITE" id="PS51925">
    <property type="entry name" value="SWIB_MDM2"/>
    <property type="match status" value="1"/>
</dbReference>
<feature type="compositionally biased region" description="Basic and acidic residues" evidence="1">
    <location>
        <begin position="215"/>
        <end position="224"/>
    </location>
</feature>
<dbReference type="EMBL" id="NAJN01002412">
    <property type="protein sequence ID" value="TKA53018.1"/>
    <property type="molecule type" value="Genomic_DNA"/>
</dbReference>
<sequence length="1035" mass="112661">MGFRLPQNAVPPEQEASYSAMIDSILATSDLNTISAKKIRKGLQAAVDYDLTPQKDVITQLIMSRFDRFNSGKTKPAPPSPPATAPATEPAPATNGTTHRREKSTSQLSSQASQVSPAKCAKVEEDSELSDLVDSPPLKKKKKKRKTAPKGEDNDDAAFAARLQAEENSRARPTRGGATRKRALVKKEKKATTRKKKSSNEIRADDDSDVESGSGEEKKVERKGGFHKPMTLSEPLSQLLGETSLSRPQTVKKIWEYVKARDLQDPSDKRQIRCDEALRAVFKQDRVHMFTMNKILALNIYAQDDASHGIRRNALERLAALSAKPQTGTSSPSDLDRLCRLHSPPNNSASGIASNGLRHGSISKTPMGLRELETLLALCRAAPSVDTVDNAHLLLHQLSPYLTEAHTQALSPSPFLRDFHPSPWETLTCGLTSAILSLGLNHPTLRDQAASVVAEYIQGCANGAKTLARAGYRNGEQRDEISVGQSVEAMVLVVSLLGFLDAVIKYARFWTVHERLKTIQEIRRILSEDFMVSLEGSLSTIRNSHNSKGVLKEWKRYSKSYAADGRPLGAMLLRQGYMQFVTVVASLLVVGQETLQKQSILGALLSDQYTTRPRADVADYTTLESLTDLVADEISFLEADSDYLQLSSAWQQQLAFTVKGCTLTTFLCCSVANHDIADTETLMSWLETTITDPVQMADENLAQVVLRCMAVLAKSSSALASNISRSLPRFIVQGGLNSRTAAVAAECLAFVLKLLSQDAIITTLYSLGNVLSASTGVDGLSNPLPFHDSSMSTHQSTGPYGGPSTGSAISLALSDSEETSVVYGIVVQAIVGIASSCKDDKITALAISILIQKFGRVNLSVDAKILAETAILGVHCGPSELRSLLKLYSYLSHNALIQHNSLMLAAVLNARNYLSRGIKKGSPLYEIYLVHLLDAVIRKGDARETENSHVADVDLAAKEITQLLEPLAILVSLNASSTVELQDSQAMLSMQRDAWFNIVVHGFSPMSPLGKKHLTELKILAQYSHPLVAEERADQ</sequence>
<dbReference type="STRING" id="331657.A0A4U0VTY2"/>
<dbReference type="Gene3D" id="1.10.245.10">
    <property type="entry name" value="SWIB/MDM2 domain"/>
    <property type="match status" value="1"/>
</dbReference>
<dbReference type="InterPro" id="IPR003121">
    <property type="entry name" value="SWIB_MDM2_domain"/>
</dbReference>
<comment type="caution">
    <text evidence="4">The sequence shown here is derived from an EMBL/GenBank/DDBJ whole genome shotgun (WGS) entry which is preliminary data.</text>
</comment>
<name>A0A4U0VTY2_9PEZI</name>
<dbReference type="InterPro" id="IPR019835">
    <property type="entry name" value="SWIB_domain"/>
</dbReference>
<dbReference type="SMART" id="SM00151">
    <property type="entry name" value="SWIB"/>
    <property type="match status" value="1"/>
</dbReference>
<feature type="compositionally biased region" description="Low complexity" evidence="1">
    <location>
        <begin position="85"/>
        <end position="97"/>
    </location>
</feature>
<dbReference type="PANTHER" id="PTHR13844">
    <property type="entry name" value="SWI/SNF-RELATED MATRIX-ASSOCIATED ACTIN-DEPENDENT REGULATOR OF CHROMATIN SUBFAMILY D"/>
    <property type="match status" value="1"/>
</dbReference>
<evidence type="ECO:0000313" key="4">
    <source>
        <dbReference type="EMBL" id="TKA53018.1"/>
    </source>
</evidence>
<feature type="domain" description="DEK-C" evidence="3">
    <location>
        <begin position="12"/>
        <end position="67"/>
    </location>
</feature>
<feature type="region of interest" description="Disordered" evidence="1">
    <location>
        <begin position="69"/>
        <end position="238"/>
    </location>
</feature>